<evidence type="ECO:0000259" key="6">
    <source>
        <dbReference type="Pfam" id="PF00899"/>
    </source>
</evidence>
<protein>
    <submittedName>
        <fullName evidence="8">ThiF family adenylyltransferase</fullName>
    </submittedName>
</protein>
<keyword evidence="5" id="KW-0482">Metalloprotease</keyword>
<keyword evidence="3" id="KW-0378">Hydrolase</keyword>
<keyword evidence="8" id="KW-0548">Nucleotidyltransferase</keyword>
<keyword evidence="1" id="KW-0645">Protease</keyword>
<evidence type="ECO:0000256" key="5">
    <source>
        <dbReference type="ARBA" id="ARBA00023049"/>
    </source>
</evidence>
<evidence type="ECO:0000256" key="4">
    <source>
        <dbReference type="ARBA" id="ARBA00022833"/>
    </source>
</evidence>
<dbReference type="InterPro" id="IPR045886">
    <property type="entry name" value="ThiF/MoeB/HesA"/>
</dbReference>
<dbReference type="RefSeq" id="WP_176534600.1">
    <property type="nucleotide sequence ID" value="NZ_CP088022.1"/>
</dbReference>
<dbReference type="GO" id="GO:0061503">
    <property type="term" value="F:tRNA threonylcarbamoyladenosine dehydratase"/>
    <property type="evidence" value="ECO:0007669"/>
    <property type="project" value="TreeGrafter"/>
</dbReference>
<dbReference type="InterPro" id="IPR035985">
    <property type="entry name" value="Ubiquitin-activating_enz"/>
</dbReference>
<dbReference type="CDD" id="cd01483">
    <property type="entry name" value="E1_enzyme_family"/>
    <property type="match status" value="1"/>
</dbReference>
<evidence type="ECO:0000256" key="2">
    <source>
        <dbReference type="ARBA" id="ARBA00022723"/>
    </source>
</evidence>
<dbReference type="GO" id="GO:0006508">
    <property type="term" value="P:proteolysis"/>
    <property type="evidence" value="ECO:0007669"/>
    <property type="project" value="UniProtKB-KW"/>
</dbReference>
<evidence type="ECO:0000259" key="7">
    <source>
        <dbReference type="Pfam" id="PF14464"/>
    </source>
</evidence>
<dbReference type="GO" id="GO:0008237">
    <property type="term" value="F:metallopeptidase activity"/>
    <property type="evidence" value="ECO:0007669"/>
    <property type="project" value="UniProtKB-KW"/>
</dbReference>
<organism evidence="8">
    <name type="scientific">Bradyrhizobium quebecense</name>
    <dbReference type="NCBI Taxonomy" id="2748629"/>
    <lineage>
        <taxon>Bacteria</taxon>
        <taxon>Pseudomonadati</taxon>
        <taxon>Pseudomonadota</taxon>
        <taxon>Alphaproteobacteria</taxon>
        <taxon>Hyphomicrobiales</taxon>
        <taxon>Nitrobacteraceae</taxon>
        <taxon>Bradyrhizobium</taxon>
    </lineage>
</organism>
<keyword evidence="4" id="KW-0862">Zinc</keyword>
<dbReference type="GO" id="GO:0046872">
    <property type="term" value="F:metal ion binding"/>
    <property type="evidence" value="ECO:0007669"/>
    <property type="project" value="UniProtKB-KW"/>
</dbReference>
<feature type="domain" description="THIF-type NAD/FAD binding fold" evidence="6">
    <location>
        <begin position="179"/>
        <end position="338"/>
    </location>
</feature>
<accession>A0A973WYN7</accession>
<keyword evidence="2" id="KW-0479">Metal-binding</keyword>
<gene>
    <name evidence="8" type="ORF">HU230_39930</name>
</gene>
<dbReference type="InterPro" id="IPR028090">
    <property type="entry name" value="JAB_dom_prok"/>
</dbReference>
<evidence type="ECO:0000256" key="3">
    <source>
        <dbReference type="ARBA" id="ARBA00022801"/>
    </source>
</evidence>
<evidence type="ECO:0000313" key="8">
    <source>
        <dbReference type="EMBL" id="NVL11720.1"/>
    </source>
</evidence>
<feature type="domain" description="JAB" evidence="7">
    <location>
        <begin position="11"/>
        <end position="122"/>
    </location>
</feature>
<dbReference type="Gene3D" id="3.40.50.720">
    <property type="entry name" value="NAD(P)-binding Rossmann-like Domain"/>
    <property type="match status" value="1"/>
</dbReference>
<dbReference type="PANTHER" id="PTHR43267:SF1">
    <property type="entry name" value="TRNA THREONYLCARBAMOYLADENOSINE DEHYDRATASE"/>
    <property type="match status" value="1"/>
</dbReference>
<dbReference type="GO" id="GO:0008641">
    <property type="term" value="F:ubiquitin-like modifier activating enzyme activity"/>
    <property type="evidence" value="ECO:0007669"/>
    <property type="project" value="InterPro"/>
</dbReference>
<dbReference type="Pfam" id="PF14464">
    <property type="entry name" value="Prok-JAB"/>
    <property type="match status" value="1"/>
</dbReference>
<dbReference type="InterPro" id="IPR000594">
    <property type="entry name" value="ThiF_NAD_FAD-bd"/>
</dbReference>
<comment type="caution">
    <text evidence="8">The sequence shown here is derived from an EMBL/GenBank/DDBJ whole genome shotgun (WGS) entry which is preliminary data.</text>
</comment>
<dbReference type="EMBL" id="JABWSX010000001">
    <property type="protein sequence ID" value="NVL11720.1"/>
    <property type="molecule type" value="Genomic_DNA"/>
</dbReference>
<evidence type="ECO:0000256" key="1">
    <source>
        <dbReference type="ARBA" id="ARBA00022670"/>
    </source>
</evidence>
<dbReference type="SUPFAM" id="SSF69572">
    <property type="entry name" value="Activating enzymes of the ubiquitin-like proteins"/>
    <property type="match status" value="1"/>
</dbReference>
<dbReference type="PANTHER" id="PTHR43267">
    <property type="entry name" value="TRNA THREONYLCARBAMOYLADENOSINE DEHYDRATASE"/>
    <property type="match status" value="1"/>
</dbReference>
<reference evidence="8" key="1">
    <citation type="submission" date="2020-06" db="EMBL/GenBank/DDBJ databases">
        <title>Whole Genome Sequence of Bradyrhizobium sp. Strain 66S1MB.</title>
        <authorList>
            <person name="Bromfield E."/>
            <person name="Cloutier S."/>
        </authorList>
    </citation>
    <scope>NUCLEOTIDE SEQUENCE</scope>
    <source>
        <strain evidence="8">66S1MB</strain>
    </source>
</reference>
<dbReference type="AlphaFoldDB" id="A0A973WYN7"/>
<sequence length="462" mass="49823">MKRGHTLVLTAKLADELRAHLFPGDGLEAAALLLCTVTGARRQKWLGREVICVPHAHCTRRPDFITWPGEYVEAAIDRASARGDAVIAVHAHPGGLFSFSGTDNESDRMLMPAIRAGTDCAAGSAIMIPSGAMRARLYDDDRATPIDLVMKAGADIETWWHTGATASGPLKPAMAFTGEMRASLNRLSVCVIGVSGTGSIVAEQLARLGVGEIILIDFDKIEERNLNRILNATHADIGSLKVEMFADAIRRYRSDVEVVGVPHSVATREAVLAASQADILFSCVDSAEGRHIADRLTASFAMPLFDVGVAIPTETLPCGGHRIAEVYGRVDYVYPGGSSLMDRGVYDAALLETEYLARSAPHALARKIEDGYLRGMAEEAPGVITLNMRAASACVVEFIARLFPFRESSNERRARTIFMLAEGDEDVFAESQFKYGCRFPVAQGAAEPLLGLPALAVQRRVA</sequence>
<dbReference type="GO" id="GO:0061504">
    <property type="term" value="P:cyclic threonylcarbamoyladenosine biosynthetic process"/>
    <property type="evidence" value="ECO:0007669"/>
    <property type="project" value="TreeGrafter"/>
</dbReference>
<name>A0A973WYN7_9BRAD</name>
<dbReference type="Pfam" id="PF00899">
    <property type="entry name" value="ThiF"/>
    <property type="match status" value="1"/>
</dbReference>
<keyword evidence="8" id="KW-0808">Transferase</keyword>
<dbReference type="GO" id="GO:0016779">
    <property type="term" value="F:nucleotidyltransferase activity"/>
    <property type="evidence" value="ECO:0007669"/>
    <property type="project" value="UniProtKB-KW"/>
</dbReference>
<proteinExistence type="predicted"/>